<gene>
    <name evidence="2" type="ORF">UY86_C0012G0010</name>
</gene>
<keyword evidence="1" id="KW-0812">Transmembrane</keyword>
<proteinExistence type="predicted"/>
<comment type="caution">
    <text evidence="2">The sequence shown here is derived from an EMBL/GenBank/DDBJ whole genome shotgun (WGS) entry which is preliminary data.</text>
</comment>
<feature type="transmembrane region" description="Helical" evidence="1">
    <location>
        <begin position="12"/>
        <end position="32"/>
    </location>
</feature>
<dbReference type="AlphaFoldDB" id="A0A0G1Y1H6"/>
<organism evidence="2 3">
    <name type="scientific">Candidatus Adlerbacteria bacterium GW2011_GWB1_54_7</name>
    <dbReference type="NCBI Taxonomy" id="1618607"/>
    <lineage>
        <taxon>Bacteria</taxon>
        <taxon>Candidatus Adleribacteriota</taxon>
    </lineage>
</organism>
<reference evidence="2 3" key="1">
    <citation type="journal article" date="2015" name="Nature">
        <title>rRNA introns, odd ribosomes, and small enigmatic genomes across a large radiation of phyla.</title>
        <authorList>
            <person name="Brown C.T."/>
            <person name="Hug L.A."/>
            <person name="Thomas B.C."/>
            <person name="Sharon I."/>
            <person name="Castelle C.J."/>
            <person name="Singh A."/>
            <person name="Wilkins M.J."/>
            <person name="Williams K.H."/>
            <person name="Banfield J.F."/>
        </authorList>
    </citation>
    <scope>NUCLEOTIDE SEQUENCE [LARGE SCALE GENOMIC DNA]</scope>
</reference>
<dbReference type="Proteomes" id="UP000033852">
    <property type="component" value="Unassembled WGS sequence"/>
</dbReference>
<keyword evidence="1" id="KW-1133">Transmembrane helix</keyword>
<evidence type="ECO:0000313" key="2">
    <source>
        <dbReference type="EMBL" id="KKW37283.1"/>
    </source>
</evidence>
<evidence type="ECO:0000313" key="3">
    <source>
        <dbReference type="Proteomes" id="UP000033852"/>
    </source>
</evidence>
<dbReference type="EMBL" id="LCRR01000012">
    <property type="protein sequence ID" value="KKW37283.1"/>
    <property type="molecule type" value="Genomic_DNA"/>
</dbReference>
<keyword evidence="1" id="KW-0472">Membrane</keyword>
<accession>A0A0G1Y1H6</accession>
<evidence type="ECO:0000256" key="1">
    <source>
        <dbReference type="SAM" id="Phobius"/>
    </source>
</evidence>
<protein>
    <submittedName>
        <fullName evidence="2">Uncharacterized protein</fullName>
    </submittedName>
</protein>
<sequence length="293" mass="30558">MRWLQILPSAHFSAIAGSIVVAGGLIAGAQYVTAPQNSSPELSAATAGQTGADWKTQLDEIQAQAPGLPDAPSADTVASLLEAAKSANYTDTAARSLLINLSNAQAQGLGSDIPTQEKLIAEATSLVPTAKPKKVYTAQDVAVVSASKDTERAYGNQIMLVLGRHTGATSQATLYAVAKATDNNDASALSALPTIQEEYDALVEELAEVPTPVTFAPLQVQILNSLGAVAATFDDMRLVLTDPLRGLQGLQQYQLQLGAVGRVFTAVAQILNKNGILFNKDEPGAAWSVFVST</sequence>
<dbReference type="STRING" id="1618607.UY86_C0012G0010"/>
<name>A0A0G1Y1H6_9BACT</name>